<feature type="region of interest" description="Disordered" evidence="1">
    <location>
        <begin position="160"/>
        <end position="282"/>
    </location>
</feature>
<proteinExistence type="predicted"/>
<feature type="compositionally biased region" description="Basic residues" evidence="1">
    <location>
        <begin position="678"/>
        <end position="687"/>
    </location>
</feature>
<dbReference type="Proteomes" id="UP000075886">
    <property type="component" value="Unassembled WGS sequence"/>
</dbReference>
<feature type="compositionally biased region" description="Acidic residues" evidence="1">
    <location>
        <begin position="196"/>
        <end position="211"/>
    </location>
</feature>
<sequence>MHIYLQFQSKMATTDSVNQSIDDGIPPDFLAEMHVGIDCLPVDDEVAKRILAEKQARSAESVQRFNDAWNIQPILQPGSSQRLVTLPNHNPGLTTMRRPSTVAHEPSVFYPPPLSVRDPRLRMGTAVPGPSVFQSSQEIRVVSRETLGAKDLLAGMASLSPAAPLPEERNSSRKAPTQAAGRTGTERRHPPSPGTDNDEEDDAIEMEEDETEQRKRGRTGRSARSGGHRSRRRSRSRSRTPPPHRRRRRRSRSRSRHRSRSRSRSSSRSSDRSYRRSRGTDSAAMMQSMMPMMMQMINQAMATRAPLVAVPQPVVGGEAMQQMPLAGYACGPPPPVDNRMDAMETLSVASLTPSEHPEEGNNQPQYDVSTELFLEGKLSFTDFLALKPSSRVDQIAPVNTKVTKRIKDAIAKLDSHEAMQHSARFLYVPPTYYGERKQPDGNTRSPLVWNEQNVQFGITSHAQHEVKRCEPFPNVNAKLKDLIAKLGLDEGVVSQQLKQLTHTAAVGGDSGSAANLASSRIQAITTVPSKPGSAQVRHMIERSSQTDGYACGDCISRQQKTYISTFAQTVESHASRNSSCQTIGRPPSPSNSISLDGLNANQIETVEAIVRFIRNRQLAGSIESVQYALRNDRVASVGMSSTILPACYEPPPPKSKKAKKKAKQQQQQQQQQQQPQKQHQHHNWYRN</sequence>
<organism evidence="2 3">
    <name type="scientific">Anopheles farauti</name>
    <dbReference type="NCBI Taxonomy" id="69004"/>
    <lineage>
        <taxon>Eukaryota</taxon>
        <taxon>Metazoa</taxon>
        <taxon>Ecdysozoa</taxon>
        <taxon>Arthropoda</taxon>
        <taxon>Hexapoda</taxon>
        <taxon>Insecta</taxon>
        <taxon>Pterygota</taxon>
        <taxon>Neoptera</taxon>
        <taxon>Endopterygota</taxon>
        <taxon>Diptera</taxon>
        <taxon>Nematocera</taxon>
        <taxon>Culicoidea</taxon>
        <taxon>Culicidae</taxon>
        <taxon>Anophelinae</taxon>
        <taxon>Anopheles</taxon>
    </lineage>
</organism>
<dbReference type="EnsemblMetazoa" id="AFAF017354-RA">
    <property type="protein sequence ID" value="AFAF017354-PA"/>
    <property type="gene ID" value="AFAF017354"/>
</dbReference>
<reference evidence="2" key="2">
    <citation type="submission" date="2020-05" db="UniProtKB">
        <authorList>
            <consortium name="EnsemblMetazoa"/>
        </authorList>
    </citation>
    <scope>IDENTIFICATION</scope>
    <source>
        <strain evidence="2">FAR1</strain>
    </source>
</reference>
<protein>
    <submittedName>
        <fullName evidence="2">Uncharacterized protein</fullName>
    </submittedName>
</protein>
<evidence type="ECO:0000256" key="1">
    <source>
        <dbReference type="SAM" id="MobiDB-lite"/>
    </source>
</evidence>
<dbReference type="AlphaFoldDB" id="A0A182QUW0"/>
<feature type="compositionally biased region" description="Low complexity" evidence="1">
    <location>
        <begin position="664"/>
        <end position="677"/>
    </location>
</feature>
<feature type="compositionally biased region" description="Basic residues" evidence="1">
    <location>
        <begin position="215"/>
        <end position="265"/>
    </location>
</feature>
<dbReference type="VEuPathDB" id="VectorBase:AFAF017354"/>
<keyword evidence="3" id="KW-1185">Reference proteome</keyword>
<name>A0A182QUW0_9DIPT</name>
<feature type="compositionally biased region" description="Basic residues" evidence="1">
    <location>
        <begin position="654"/>
        <end position="663"/>
    </location>
</feature>
<feature type="region of interest" description="Disordered" evidence="1">
    <location>
        <begin position="575"/>
        <end position="596"/>
    </location>
</feature>
<dbReference type="STRING" id="69004.A0A182QUW0"/>
<evidence type="ECO:0000313" key="3">
    <source>
        <dbReference type="Proteomes" id="UP000075886"/>
    </source>
</evidence>
<feature type="region of interest" description="Disordered" evidence="1">
    <location>
        <begin position="643"/>
        <end position="687"/>
    </location>
</feature>
<accession>A0A182QUW0</accession>
<evidence type="ECO:0000313" key="2">
    <source>
        <dbReference type="EnsemblMetazoa" id="AFAF017354-PA"/>
    </source>
</evidence>
<reference evidence="3" key="1">
    <citation type="submission" date="2014-01" db="EMBL/GenBank/DDBJ databases">
        <title>The Genome Sequence of Anopheles farauti FAR1 (V2).</title>
        <authorList>
            <consortium name="The Broad Institute Genomics Platform"/>
            <person name="Neafsey D.E."/>
            <person name="Besansky N."/>
            <person name="Howell P."/>
            <person name="Walton C."/>
            <person name="Young S.K."/>
            <person name="Zeng Q."/>
            <person name="Gargeya S."/>
            <person name="Fitzgerald M."/>
            <person name="Haas B."/>
            <person name="Abouelleil A."/>
            <person name="Allen A.W."/>
            <person name="Alvarado L."/>
            <person name="Arachchi H.M."/>
            <person name="Berlin A.M."/>
            <person name="Chapman S.B."/>
            <person name="Gainer-Dewar J."/>
            <person name="Goldberg J."/>
            <person name="Griggs A."/>
            <person name="Gujja S."/>
            <person name="Hansen M."/>
            <person name="Howarth C."/>
            <person name="Imamovic A."/>
            <person name="Ireland A."/>
            <person name="Larimer J."/>
            <person name="McCowan C."/>
            <person name="Murphy C."/>
            <person name="Pearson M."/>
            <person name="Poon T.W."/>
            <person name="Priest M."/>
            <person name="Roberts A."/>
            <person name="Saif S."/>
            <person name="Shea T."/>
            <person name="Sisk P."/>
            <person name="Sykes S."/>
            <person name="Wortman J."/>
            <person name="Nusbaum C."/>
            <person name="Birren B."/>
        </authorList>
    </citation>
    <scope>NUCLEOTIDE SEQUENCE [LARGE SCALE GENOMIC DNA]</scope>
    <source>
        <strain evidence="3">FAR1</strain>
    </source>
</reference>
<dbReference type="EMBL" id="AXCN02000039">
    <property type="status" value="NOT_ANNOTATED_CDS"/>
    <property type="molecule type" value="Genomic_DNA"/>
</dbReference>